<dbReference type="PROSITE" id="PS01127">
    <property type="entry name" value="EF_TS_2"/>
    <property type="match status" value="1"/>
</dbReference>
<dbReference type="SUPFAM" id="SSF46934">
    <property type="entry name" value="UBA-like"/>
    <property type="match status" value="1"/>
</dbReference>
<dbReference type="PROSITE" id="PS01126">
    <property type="entry name" value="EF_TS_1"/>
    <property type="match status" value="1"/>
</dbReference>
<dbReference type="InterPro" id="IPR018101">
    <property type="entry name" value="Transl_elong_Ts_CS"/>
</dbReference>
<evidence type="ECO:0000256" key="2">
    <source>
        <dbReference type="ARBA" id="ARBA00016956"/>
    </source>
</evidence>
<dbReference type="Pfam" id="PF00889">
    <property type="entry name" value="EF_TS"/>
    <property type="match status" value="1"/>
</dbReference>
<dbReference type="InterPro" id="IPR009060">
    <property type="entry name" value="UBA-like_sf"/>
</dbReference>
<comment type="subcellular location">
    <subcellularLocation>
        <location evidence="6 8">Cytoplasm</location>
    </subcellularLocation>
</comment>
<dbReference type="RefSeq" id="WP_092479934.1">
    <property type="nucleotide sequence ID" value="NZ_FOXW01000003.1"/>
</dbReference>
<evidence type="ECO:0000256" key="7">
    <source>
        <dbReference type="RuleBase" id="RU000642"/>
    </source>
</evidence>
<dbReference type="GO" id="GO:0003746">
    <property type="term" value="F:translation elongation factor activity"/>
    <property type="evidence" value="ECO:0007669"/>
    <property type="project" value="UniProtKB-UniRule"/>
</dbReference>
<dbReference type="InterPro" id="IPR036402">
    <property type="entry name" value="EF-Ts_dimer_sf"/>
</dbReference>
<evidence type="ECO:0000259" key="9">
    <source>
        <dbReference type="Pfam" id="PF00889"/>
    </source>
</evidence>
<dbReference type="Gene3D" id="3.30.479.20">
    <property type="entry name" value="Elongation factor Ts, dimerisation domain"/>
    <property type="match status" value="2"/>
</dbReference>
<dbReference type="CDD" id="cd14275">
    <property type="entry name" value="UBA_EF-Ts"/>
    <property type="match status" value="1"/>
</dbReference>
<evidence type="ECO:0000256" key="4">
    <source>
        <dbReference type="ARBA" id="ARBA00022917"/>
    </source>
</evidence>
<feature type="region of interest" description="Involved in Mg(2+) ion dislocation from EF-Tu" evidence="6">
    <location>
        <begin position="80"/>
        <end position="83"/>
    </location>
</feature>
<accession>A0A1I5WH04</accession>
<evidence type="ECO:0000256" key="5">
    <source>
        <dbReference type="ARBA" id="ARBA00025453"/>
    </source>
</evidence>
<dbReference type="InterPro" id="IPR001816">
    <property type="entry name" value="Transl_elong_EFTs/EF1B"/>
</dbReference>
<dbReference type="EMBL" id="FOXW01000003">
    <property type="protein sequence ID" value="SFQ19034.1"/>
    <property type="molecule type" value="Genomic_DNA"/>
</dbReference>
<dbReference type="Proteomes" id="UP000199136">
    <property type="component" value="Unassembled WGS sequence"/>
</dbReference>
<dbReference type="STRING" id="82801.SAMN04488506_0872"/>
<keyword evidence="4 6" id="KW-0648">Protein biosynthesis</keyword>
<dbReference type="GO" id="GO:0005737">
    <property type="term" value="C:cytoplasm"/>
    <property type="evidence" value="ECO:0007669"/>
    <property type="project" value="UniProtKB-SubCell"/>
</dbReference>
<comment type="function">
    <text evidence="5 6 7">Associates with the EF-Tu.GDP complex and induces the exchange of GDP to GTP. It remains bound to the aminoacyl-tRNA.EF-Tu.GTP complex up to the GTP hydrolysis stage on the ribosome.</text>
</comment>
<evidence type="ECO:0000256" key="3">
    <source>
        <dbReference type="ARBA" id="ARBA00022768"/>
    </source>
</evidence>
<dbReference type="PANTHER" id="PTHR11741:SF0">
    <property type="entry name" value="ELONGATION FACTOR TS, MITOCHONDRIAL"/>
    <property type="match status" value="1"/>
</dbReference>
<dbReference type="InterPro" id="IPR014039">
    <property type="entry name" value="Transl_elong_EFTs/EF1B_dimer"/>
</dbReference>
<keyword evidence="6" id="KW-0963">Cytoplasm</keyword>
<keyword evidence="11" id="KW-1185">Reference proteome</keyword>
<evidence type="ECO:0000256" key="8">
    <source>
        <dbReference type="RuleBase" id="RU000643"/>
    </source>
</evidence>
<comment type="similarity">
    <text evidence="1 6 7">Belongs to the EF-Ts family.</text>
</comment>
<evidence type="ECO:0000313" key="11">
    <source>
        <dbReference type="Proteomes" id="UP000199136"/>
    </source>
</evidence>
<dbReference type="Gene3D" id="1.10.286.20">
    <property type="match status" value="1"/>
</dbReference>
<name>A0A1I5WH04_9LACT</name>
<dbReference type="OrthoDB" id="9808348at2"/>
<evidence type="ECO:0000256" key="1">
    <source>
        <dbReference type="ARBA" id="ARBA00005532"/>
    </source>
</evidence>
<evidence type="ECO:0000256" key="6">
    <source>
        <dbReference type="HAMAP-Rule" id="MF_00050"/>
    </source>
</evidence>
<gene>
    <name evidence="6" type="primary">tsf</name>
    <name evidence="10" type="ORF">SAMN04488506_0872</name>
</gene>
<dbReference type="Gene3D" id="1.10.8.10">
    <property type="entry name" value="DNA helicase RuvA subunit, C-terminal domain"/>
    <property type="match status" value="1"/>
</dbReference>
<dbReference type="SUPFAM" id="SSF54713">
    <property type="entry name" value="Elongation factor Ts (EF-Ts), dimerisation domain"/>
    <property type="match status" value="2"/>
</dbReference>
<dbReference type="HAMAP" id="MF_00050">
    <property type="entry name" value="EF_Ts"/>
    <property type="match status" value="1"/>
</dbReference>
<feature type="domain" description="Translation elongation factor EFTs/EF1B dimerisation" evidence="9">
    <location>
        <begin position="71"/>
        <end position="274"/>
    </location>
</feature>
<reference evidence="10 11" key="1">
    <citation type="submission" date="2016-10" db="EMBL/GenBank/DDBJ databases">
        <authorList>
            <person name="de Groot N.N."/>
        </authorList>
    </citation>
    <scope>NUCLEOTIDE SEQUENCE [LARGE SCALE GENOMIC DNA]</scope>
    <source>
        <strain evidence="10 11">DSM 20581</strain>
    </source>
</reference>
<evidence type="ECO:0000313" key="10">
    <source>
        <dbReference type="EMBL" id="SFQ19034.1"/>
    </source>
</evidence>
<dbReference type="PANTHER" id="PTHR11741">
    <property type="entry name" value="ELONGATION FACTOR TS"/>
    <property type="match status" value="1"/>
</dbReference>
<proteinExistence type="inferred from homology"/>
<protein>
    <recommendedName>
        <fullName evidence="2 6">Elongation factor Ts</fullName>
        <shortName evidence="6">EF-Ts</shortName>
    </recommendedName>
</protein>
<organism evidence="10 11">
    <name type="scientific">Desemzia incerta</name>
    <dbReference type="NCBI Taxonomy" id="82801"/>
    <lineage>
        <taxon>Bacteria</taxon>
        <taxon>Bacillati</taxon>
        <taxon>Bacillota</taxon>
        <taxon>Bacilli</taxon>
        <taxon>Lactobacillales</taxon>
        <taxon>Carnobacteriaceae</taxon>
        <taxon>Desemzia</taxon>
    </lineage>
</organism>
<dbReference type="AlphaFoldDB" id="A0A1I5WH04"/>
<dbReference type="NCBIfam" id="TIGR00116">
    <property type="entry name" value="tsf"/>
    <property type="match status" value="1"/>
</dbReference>
<dbReference type="FunFam" id="1.10.8.10:FF:000001">
    <property type="entry name" value="Elongation factor Ts"/>
    <property type="match status" value="1"/>
</dbReference>
<keyword evidence="3 6" id="KW-0251">Elongation factor</keyword>
<sequence>MAKVTAALVKELRDMTGVGMMDAKKALVAVDGDMDAAVDYLREKGMAKAAKKADRIAAEGLTGIYAEGNIAALTEINSETDFVSKNEQFQTLVGNITEAIAKENPATLEDANKLNSGEGTIESEIISATTTIGEKISLRRFVRFEKTEGETFGSYLHMGGRIGVLVHLDAADKEDVARDVAMHIAAINPLYITRDEVPADKIEHETKVLTEQALNEGKPANIVEKMIKGRLSKWLSEISLVDQPFVKDPDQTVGDYLKAHGASVKEFARFEVGEGIEKRQENFADEVMSQVKK</sequence>
<dbReference type="FunFam" id="1.10.286.20:FF:000001">
    <property type="entry name" value="Elongation factor Ts"/>
    <property type="match status" value="1"/>
</dbReference>